<feature type="region of interest" description="Disordered" evidence="1">
    <location>
        <begin position="1"/>
        <end position="83"/>
    </location>
</feature>
<evidence type="ECO:0000313" key="2">
    <source>
        <dbReference type="EMBL" id="BFP55639.1"/>
    </source>
</evidence>
<dbReference type="KEGG" id="stcm:SCMC78_54460"/>
<sequence length="83" mass="8342">MRAHRVLGKGTGTGRRFPYGNGNGNGNDPDHGTAGRSGTRTAAGTHVPTAGERETPAGRGRAARMPPAPARPTLGPCPAATSV</sequence>
<dbReference type="EMBL" id="AP035884">
    <property type="protein sequence ID" value="BFP55639.1"/>
    <property type="molecule type" value="Genomic_DNA"/>
</dbReference>
<organism evidence="2">
    <name type="scientific">Streptomyces sp. CMC78</name>
    <dbReference type="NCBI Taxonomy" id="3231512"/>
    <lineage>
        <taxon>Bacteria</taxon>
        <taxon>Bacillati</taxon>
        <taxon>Actinomycetota</taxon>
        <taxon>Actinomycetes</taxon>
        <taxon>Kitasatosporales</taxon>
        <taxon>Streptomycetaceae</taxon>
        <taxon>Streptomyces</taxon>
    </lineage>
</organism>
<dbReference type="AlphaFoldDB" id="A0AB33KJE7"/>
<proteinExistence type="predicted"/>
<accession>A0AB33KJE7</accession>
<protein>
    <submittedName>
        <fullName evidence="2">Uncharacterized protein</fullName>
    </submittedName>
</protein>
<reference evidence="2" key="1">
    <citation type="submission" date="2024-07" db="EMBL/GenBank/DDBJ databases">
        <title>Complete genome sequences of cellulolytic bacteria, Kitasatospora sp. CMC57 and Streptomyces sp. CMC78, isolated from Japanese agricultural soil.</title>
        <authorList>
            <person name="Hashimoto T."/>
            <person name="Ito M."/>
            <person name="Iwamoto M."/>
            <person name="Fukahori D."/>
            <person name="Shoda T."/>
            <person name="Sakoda M."/>
            <person name="Morohoshi T."/>
            <person name="Mitsuboshi M."/>
            <person name="Nishizawa T."/>
        </authorList>
    </citation>
    <scope>NUCLEOTIDE SEQUENCE</scope>
    <source>
        <strain evidence="2">CMC78</strain>
    </source>
</reference>
<evidence type="ECO:0000256" key="1">
    <source>
        <dbReference type="SAM" id="MobiDB-lite"/>
    </source>
</evidence>
<gene>
    <name evidence="2" type="ORF">SCMC78_54460</name>
</gene>
<name>A0AB33KJE7_9ACTN</name>